<proteinExistence type="inferred from homology"/>
<dbReference type="HAMAP" id="MF_01899">
    <property type="entry name" value="RNase_D"/>
    <property type="match status" value="1"/>
</dbReference>
<dbReference type="EMBL" id="QWGB01000007">
    <property type="protein sequence ID" value="RIJ22205.1"/>
    <property type="molecule type" value="Genomic_DNA"/>
</dbReference>
<evidence type="ECO:0000256" key="4">
    <source>
        <dbReference type="ARBA" id="ARBA00022801"/>
    </source>
</evidence>
<dbReference type="SUPFAM" id="SSF47819">
    <property type="entry name" value="HRDC-like"/>
    <property type="match status" value="2"/>
</dbReference>
<comment type="subcellular location">
    <subcellularLocation>
        <location evidence="6">Cytoplasm</location>
    </subcellularLocation>
</comment>
<evidence type="ECO:0000313" key="9">
    <source>
        <dbReference type="Proteomes" id="UP000265431"/>
    </source>
</evidence>
<keyword evidence="3 6" id="KW-0540">Nuclease</keyword>
<dbReference type="Pfam" id="PF01612">
    <property type="entry name" value="DNA_pol_A_exo1"/>
    <property type="match status" value="1"/>
</dbReference>
<dbReference type="GO" id="GO:0000166">
    <property type="term" value="F:nucleotide binding"/>
    <property type="evidence" value="ECO:0007669"/>
    <property type="project" value="InterPro"/>
</dbReference>
<dbReference type="Gene3D" id="1.10.150.80">
    <property type="entry name" value="HRDC domain"/>
    <property type="match status" value="1"/>
</dbReference>
<evidence type="ECO:0000256" key="6">
    <source>
        <dbReference type="HAMAP-Rule" id="MF_01899"/>
    </source>
</evidence>
<name>A0A399QVK8_9PROT</name>
<dbReference type="Pfam" id="PF00570">
    <property type="entry name" value="HRDC"/>
    <property type="match status" value="1"/>
</dbReference>
<comment type="caution">
    <text evidence="8">The sequence shown here is derived from an EMBL/GenBank/DDBJ whole genome shotgun (WGS) entry which is preliminary data.</text>
</comment>
<dbReference type="InterPro" id="IPR002562">
    <property type="entry name" value="3'-5'_exonuclease_dom"/>
</dbReference>
<dbReference type="InterPro" id="IPR036397">
    <property type="entry name" value="RNaseH_sf"/>
</dbReference>
<evidence type="ECO:0000256" key="5">
    <source>
        <dbReference type="ARBA" id="ARBA00022839"/>
    </source>
</evidence>
<dbReference type="RefSeq" id="WP_119380124.1">
    <property type="nucleotide sequence ID" value="NZ_QWGB01000007.1"/>
</dbReference>
<organism evidence="8 9">
    <name type="scientific">Henriciella barbarensis</name>
    <dbReference type="NCBI Taxonomy" id="86342"/>
    <lineage>
        <taxon>Bacteria</taxon>
        <taxon>Pseudomonadati</taxon>
        <taxon>Pseudomonadota</taxon>
        <taxon>Alphaproteobacteria</taxon>
        <taxon>Hyphomonadales</taxon>
        <taxon>Hyphomonadaceae</taxon>
        <taxon>Henriciella</taxon>
    </lineage>
</organism>
<dbReference type="GO" id="GO:0042780">
    <property type="term" value="P:tRNA 3'-end processing"/>
    <property type="evidence" value="ECO:0007669"/>
    <property type="project" value="UniProtKB-UniRule"/>
</dbReference>
<dbReference type="PANTHER" id="PTHR47649">
    <property type="entry name" value="RIBONUCLEASE D"/>
    <property type="match status" value="1"/>
</dbReference>
<dbReference type="Proteomes" id="UP000265431">
    <property type="component" value="Unassembled WGS sequence"/>
</dbReference>
<evidence type="ECO:0000256" key="3">
    <source>
        <dbReference type="ARBA" id="ARBA00022722"/>
    </source>
</evidence>
<protein>
    <recommendedName>
        <fullName evidence="6">Ribonuclease D</fullName>
        <shortName evidence="6">RNase D</shortName>
        <ecNumber evidence="6">3.1.13.5</ecNumber>
    </recommendedName>
</protein>
<dbReference type="Gene3D" id="3.30.420.10">
    <property type="entry name" value="Ribonuclease H-like superfamily/Ribonuclease H"/>
    <property type="match status" value="1"/>
</dbReference>
<evidence type="ECO:0000256" key="1">
    <source>
        <dbReference type="ARBA" id="ARBA00022490"/>
    </source>
</evidence>
<dbReference type="InterPro" id="IPR002121">
    <property type="entry name" value="HRDC_dom"/>
</dbReference>
<evidence type="ECO:0000313" key="8">
    <source>
        <dbReference type="EMBL" id="RIJ22205.1"/>
    </source>
</evidence>
<dbReference type="GO" id="GO:0005737">
    <property type="term" value="C:cytoplasm"/>
    <property type="evidence" value="ECO:0007669"/>
    <property type="project" value="UniProtKB-SubCell"/>
</dbReference>
<dbReference type="EC" id="3.1.13.5" evidence="6"/>
<dbReference type="InterPro" id="IPR006292">
    <property type="entry name" value="RNase_D"/>
</dbReference>
<dbReference type="OrthoDB" id="9800549at2"/>
<comment type="function">
    <text evidence="6">Exonuclease involved in the 3' processing of various precursor tRNAs. Initiates hydrolysis at the 3'-terminus of an RNA molecule and releases 5'-mononucleotides.</text>
</comment>
<dbReference type="CDD" id="cd06142">
    <property type="entry name" value="RNaseD_exo"/>
    <property type="match status" value="1"/>
</dbReference>
<keyword evidence="2 6" id="KW-0819">tRNA processing</keyword>
<dbReference type="SUPFAM" id="SSF53098">
    <property type="entry name" value="Ribonuclease H-like"/>
    <property type="match status" value="1"/>
</dbReference>
<evidence type="ECO:0000256" key="2">
    <source>
        <dbReference type="ARBA" id="ARBA00022694"/>
    </source>
</evidence>
<comment type="cofactor">
    <cofactor evidence="6">
        <name>a divalent metal cation</name>
        <dbReference type="ChEBI" id="CHEBI:60240"/>
    </cofactor>
</comment>
<dbReference type="InterPro" id="IPR044876">
    <property type="entry name" value="HRDC_dom_sf"/>
</dbReference>
<dbReference type="PROSITE" id="PS50967">
    <property type="entry name" value="HRDC"/>
    <property type="match status" value="1"/>
</dbReference>
<keyword evidence="9" id="KW-1185">Reference proteome</keyword>
<keyword evidence="1 6" id="KW-0963">Cytoplasm</keyword>
<feature type="domain" description="HRDC" evidence="7">
    <location>
        <begin position="213"/>
        <end position="294"/>
    </location>
</feature>
<gene>
    <name evidence="6 8" type="primary">rnd</name>
    <name evidence="8" type="ORF">D1224_11655</name>
</gene>
<dbReference type="GO" id="GO:0033890">
    <property type="term" value="F:ribonuclease D activity"/>
    <property type="evidence" value="ECO:0007669"/>
    <property type="project" value="UniProtKB-UniRule"/>
</dbReference>
<dbReference type="InterPro" id="IPR012337">
    <property type="entry name" value="RNaseH-like_sf"/>
</dbReference>
<dbReference type="InterPro" id="IPR051086">
    <property type="entry name" value="RNase_D-like"/>
</dbReference>
<comment type="catalytic activity">
    <reaction evidence="6">
        <text>Exonucleolytic cleavage that removes extra residues from the 3'-terminus of tRNA to produce 5'-mononucleotides.</text>
        <dbReference type="EC" id="3.1.13.5"/>
    </reaction>
</comment>
<dbReference type="NCBIfam" id="TIGR01388">
    <property type="entry name" value="rnd"/>
    <property type="match status" value="1"/>
</dbReference>
<accession>A0A399QVK8</accession>
<dbReference type="PANTHER" id="PTHR47649:SF1">
    <property type="entry name" value="RIBONUCLEASE D"/>
    <property type="match status" value="1"/>
</dbReference>
<dbReference type="GO" id="GO:0003676">
    <property type="term" value="F:nucleic acid binding"/>
    <property type="evidence" value="ECO:0007669"/>
    <property type="project" value="InterPro"/>
</dbReference>
<dbReference type="AlphaFoldDB" id="A0A399QVK8"/>
<keyword evidence="4 6" id="KW-0378">Hydrolase</keyword>
<dbReference type="GO" id="GO:0008408">
    <property type="term" value="F:3'-5' exonuclease activity"/>
    <property type="evidence" value="ECO:0007669"/>
    <property type="project" value="InterPro"/>
</dbReference>
<keyword evidence="5 6" id="KW-0269">Exonuclease</keyword>
<evidence type="ECO:0000259" key="7">
    <source>
        <dbReference type="PROSITE" id="PS50967"/>
    </source>
</evidence>
<comment type="similarity">
    <text evidence="6">Belongs to the RNase D family.</text>
</comment>
<dbReference type="InterPro" id="IPR010997">
    <property type="entry name" value="HRDC-like_sf"/>
</dbReference>
<sequence>MTDKTLTPITQQEELQKFCDSLSASDFICVDTEFHRETTFWPELCLIQASAPGVEGVIDPKADGIDLAPFLDLLADTSRVKVFHAARQDMEIFNKLIGTPPSPVFDTQIAAMALGLGDSISYDNLIQRVLRRHIDKSSQFTDWKRRPLSDKQLAYALGDVTHLRDAYLWMRDELEKRGRMEWIAEEMGSLSEPALYDTDPKNAWQRLKVRKTHKEYLAVFASVAEWRERQAQSLDRPRRRILKDDAIQEIADQKPKSEEQFDRLRAVPKGFIRSRNADGLLQTVENALADPDAYAPPAPQRKQNPQTPAGAPEMLKVLLKYVSEDSDVVPRLIANAADIERIARGETDKDIPALTGWRYEVFGQKARALLTGKLALSFENGQVRLFEPKS</sequence>
<dbReference type="SMART" id="SM00474">
    <property type="entry name" value="35EXOc"/>
    <property type="match status" value="1"/>
</dbReference>
<reference evidence="8 9" key="1">
    <citation type="submission" date="2018-08" db="EMBL/GenBank/DDBJ databases">
        <title>Henriciella mobilis sp. nov., isolated from seawater.</title>
        <authorList>
            <person name="Cheng H."/>
            <person name="Wu Y.-H."/>
            <person name="Xu X.-W."/>
            <person name="Guo L.-L."/>
        </authorList>
    </citation>
    <scope>NUCLEOTIDE SEQUENCE [LARGE SCALE GENOMIC DNA]</scope>
    <source>
        <strain evidence="8 9">CCUG66934</strain>
    </source>
</reference>